<feature type="chain" id="PRO_5038046151" description="DUF4831 family protein" evidence="2">
    <location>
        <begin position="20"/>
        <end position="374"/>
    </location>
</feature>
<organism evidence="3 4">
    <name type="scientific">Luteolibacter ambystomatis</name>
    <dbReference type="NCBI Taxonomy" id="2824561"/>
    <lineage>
        <taxon>Bacteria</taxon>
        <taxon>Pseudomonadati</taxon>
        <taxon>Verrucomicrobiota</taxon>
        <taxon>Verrucomicrobiia</taxon>
        <taxon>Verrucomicrobiales</taxon>
        <taxon>Verrucomicrobiaceae</taxon>
        <taxon>Luteolibacter</taxon>
    </lineage>
</organism>
<dbReference type="AlphaFoldDB" id="A0A975J1C3"/>
<protein>
    <recommendedName>
        <fullName evidence="5">DUF4831 family protein</fullName>
    </recommendedName>
</protein>
<dbReference type="RefSeq" id="WP_211632946.1">
    <property type="nucleotide sequence ID" value="NZ_CP073100.1"/>
</dbReference>
<gene>
    <name evidence="3" type="ORF">KBB96_04855</name>
</gene>
<keyword evidence="4" id="KW-1185">Reference proteome</keyword>
<feature type="signal peptide" evidence="2">
    <location>
        <begin position="1"/>
        <end position="19"/>
    </location>
</feature>
<dbReference type="Proteomes" id="UP000676169">
    <property type="component" value="Chromosome"/>
</dbReference>
<evidence type="ECO:0000256" key="2">
    <source>
        <dbReference type="SAM" id="SignalP"/>
    </source>
</evidence>
<accession>A0A975J1C3</accession>
<evidence type="ECO:0008006" key="5">
    <source>
        <dbReference type="Google" id="ProtNLM"/>
    </source>
</evidence>
<sequence length="374" mass="40854">MKNFLVRTLAIAAFAPAVSCISVTTVKKVADHPDAKGQRYYLPQVYLIGKPGKDGSIEYTKFVSRDETAEYAVNTWTLFGKHTMSLDYEKDAPGVLKKFETKQYTDTVPEKFIGAAGEIVKAELEARKAAEKAQDDKIAAASKALAEKQLAVDKAKIALDAAPDATKQIAYDQAIAERDFARTQLRQLVGANTKSGGAAPKPTAMTPVVYRLEDDGKGRIRLVNVPYRTFVAKTGAKGTESKFVKLGNQLVVSSSKSRKDKPEMPPSAPPSVGISGDLIKRVEGRLSQKPLDLVLDTPFPDVAVSSVFQVKQPDDQLQSIEKKPTITKTNPDNRHYSLRFPPDFAAGSYEVNLLFSGGEKPNAELPYLFKVTVE</sequence>
<dbReference type="EMBL" id="CP073100">
    <property type="protein sequence ID" value="QUE52222.1"/>
    <property type="molecule type" value="Genomic_DNA"/>
</dbReference>
<reference evidence="3" key="1">
    <citation type="submission" date="2021-04" db="EMBL/GenBank/DDBJ databases">
        <title>Luteolibacter sp. 32A isolated from the skin of an Anderson's salamander (Ambystoma andersonii).</title>
        <authorList>
            <person name="Spergser J."/>
            <person name="Busse H.-J."/>
        </authorList>
    </citation>
    <scope>NUCLEOTIDE SEQUENCE</scope>
    <source>
        <strain evidence="3">32A</strain>
    </source>
</reference>
<proteinExistence type="predicted"/>
<evidence type="ECO:0000256" key="1">
    <source>
        <dbReference type="SAM" id="MobiDB-lite"/>
    </source>
</evidence>
<evidence type="ECO:0000313" key="3">
    <source>
        <dbReference type="EMBL" id="QUE52222.1"/>
    </source>
</evidence>
<feature type="region of interest" description="Disordered" evidence="1">
    <location>
        <begin position="254"/>
        <end position="275"/>
    </location>
</feature>
<name>A0A975J1C3_9BACT</name>
<evidence type="ECO:0000313" key="4">
    <source>
        <dbReference type="Proteomes" id="UP000676169"/>
    </source>
</evidence>
<keyword evidence="2" id="KW-0732">Signal</keyword>
<dbReference type="KEGG" id="lamb:KBB96_04855"/>